<dbReference type="GeneID" id="96953858"/>
<dbReference type="EMBL" id="JBHTAT010000001">
    <property type="protein sequence ID" value="MFC7255496.1"/>
    <property type="molecule type" value="Genomic_DNA"/>
</dbReference>
<dbReference type="Gene3D" id="3.40.50.620">
    <property type="entry name" value="HUPs"/>
    <property type="match status" value="1"/>
</dbReference>
<comment type="caution">
    <text evidence="3">The sequence shown here is derived from an EMBL/GenBank/DDBJ whole genome shotgun (WGS) entry which is preliminary data.</text>
</comment>
<dbReference type="Pfam" id="PF00582">
    <property type="entry name" value="Usp"/>
    <property type="match status" value="1"/>
</dbReference>
<accession>A0ABD5ZYQ0</accession>
<protein>
    <submittedName>
        <fullName evidence="3">Universal stress protein</fullName>
    </submittedName>
</protein>
<dbReference type="PANTHER" id="PTHR46268:SF6">
    <property type="entry name" value="UNIVERSAL STRESS PROTEIN UP12"/>
    <property type="match status" value="1"/>
</dbReference>
<dbReference type="AlphaFoldDB" id="A0ABD5ZYQ0"/>
<dbReference type="CDD" id="cd00293">
    <property type="entry name" value="USP-like"/>
    <property type="match status" value="1"/>
</dbReference>
<feature type="domain" description="UspA" evidence="2">
    <location>
        <begin position="1"/>
        <end position="139"/>
    </location>
</feature>
<evidence type="ECO:0000259" key="2">
    <source>
        <dbReference type="Pfam" id="PF00582"/>
    </source>
</evidence>
<organism evidence="3 4">
    <name type="scientific">Haloplanus litoreus</name>
    <dbReference type="NCBI Taxonomy" id="767515"/>
    <lineage>
        <taxon>Archaea</taxon>
        <taxon>Methanobacteriati</taxon>
        <taxon>Methanobacteriota</taxon>
        <taxon>Stenosarchaea group</taxon>
        <taxon>Halobacteria</taxon>
        <taxon>Halobacteriales</taxon>
        <taxon>Haloferacaceae</taxon>
        <taxon>Haloplanus</taxon>
    </lineage>
</organism>
<keyword evidence="4" id="KW-1185">Reference proteome</keyword>
<proteinExistence type="inferred from homology"/>
<dbReference type="InterPro" id="IPR014729">
    <property type="entry name" value="Rossmann-like_a/b/a_fold"/>
</dbReference>
<evidence type="ECO:0000256" key="1">
    <source>
        <dbReference type="ARBA" id="ARBA00008791"/>
    </source>
</evidence>
<evidence type="ECO:0000313" key="4">
    <source>
        <dbReference type="Proteomes" id="UP001596434"/>
    </source>
</evidence>
<sequence>MYHDILVPTDGSNASAAAVDHAVSLASQYDARVHALYVVDTGSYGLLEERASVVVDALREEGKKAVGTVETAAETADLDVETAVVEGTVHRSILDYAEENGVDLIVMGTHGRRGIDRYLLGSVTERIVRSAPIPVLTVRGESAEDS</sequence>
<dbReference type="PANTHER" id="PTHR46268">
    <property type="entry name" value="STRESS RESPONSE PROTEIN NHAX"/>
    <property type="match status" value="1"/>
</dbReference>
<dbReference type="Proteomes" id="UP001596434">
    <property type="component" value="Unassembled WGS sequence"/>
</dbReference>
<dbReference type="PIRSF" id="PIRSF006276">
    <property type="entry name" value="UspA"/>
    <property type="match status" value="1"/>
</dbReference>
<dbReference type="InterPro" id="IPR006016">
    <property type="entry name" value="UspA"/>
</dbReference>
<dbReference type="PRINTS" id="PR01438">
    <property type="entry name" value="UNVRSLSTRESS"/>
</dbReference>
<dbReference type="RefSeq" id="WP_379703725.1">
    <property type="nucleotide sequence ID" value="NZ_JBHTAT010000001.1"/>
</dbReference>
<comment type="similarity">
    <text evidence="1">Belongs to the universal stress protein A family.</text>
</comment>
<gene>
    <name evidence="3" type="ORF">ACFQKE_09370</name>
</gene>
<name>A0ABD5ZYQ0_9EURY</name>
<reference evidence="3 4" key="1">
    <citation type="journal article" date="2019" name="Int. J. Syst. Evol. Microbiol.">
        <title>The Global Catalogue of Microorganisms (GCM) 10K type strain sequencing project: providing services to taxonomists for standard genome sequencing and annotation.</title>
        <authorList>
            <consortium name="The Broad Institute Genomics Platform"/>
            <consortium name="The Broad Institute Genome Sequencing Center for Infectious Disease"/>
            <person name="Wu L."/>
            <person name="Ma J."/>
        </authorList>
    </citation>
    <scope>NUCLEOTIDE SEQUENCE [LARGE SCALE GENOMIC DNA]</scope>
    <source>
        <strain evidence="3 4">GX21</strain>
    </source>
</reference>
<dbReference type="InterPro" id="IPR006015">
    <property type="entry name" value="Universal_stress_UspA"/>
</dbReference>
<evidence type="ECO:0000313" key="3">
    <source>
        <dbReference type="EMBL" id="MFC7255496.1"/>
    </source>
</evidence>
<dbReference type="SUPFAM" id="SSF52402">
    <property type="entry name" value="Adenine nucleotide alpha hydrolases-like"/>
    <property type="match status" value="1"/>
</dbReference>